<dbReference type="GO" id="GO:0070006">
    <property type="term" value="F:metalloaminopeptidase activity"/>
    <property type="evidence" value="ECO:0007669"/>
    <property type="project" value="TreeGrafter"/>
</dbReference>
<dbReference type="GO" id="GO:0005737">
    <property type="term" value="C:cytoplasm"/>
    <property type="evidence" value="ECO:0007669"/>
    <property type="project" value="TreeGrafter"/>
</dbReference>
<dbReference type="OrthoDB" id="6750768at2759"/>
<dbReference type="InterPro" id="IPR050344">
    <property type="entry name" value="Peptidase_M1_aminopeptidases"/>
</dbReference>
<keyword evidence="1" id="KW-0645">Protease</keyword>
<protein>
    <recommendedName>
        <fullName evidence="4">Aminopeptidase N-like N-terminal domain-containing protein</fullName>
    </recommendedName>
</protein>
<keyword evidence="3" id="KW-1133">Transmembrane helix</keyword>
<name>A0A8K0CEV1_IGNLU</name>
<dbReference type="GO" id="GO:0016020">
    <property type="term" value="C:membrane"/>
    <property type="evidence" value="ECO:0007669"/>
    <property type="project" value="TreeGrafter"/>
</dbReference>
<keyword evidence="3" id="KW-0812">Transmembrane</keyword>
<dbReference type="GO" id="GO:0042277">
    <property type="term" value="F:peptide binding"/>
    <property type="evidence" value="ECO:0007669"/>
    <property type="project" value="TreeGrafter"/>
</dbReference>
<dbReference type="AlphaFoldDB" id="A0A8K0CEV1"/>
<dbReference type="GO" id="GO:0005615">
    <property type="term" value="C:extracellular space"/>
    <property type="evidence" value="ECO:0007669"/>
    <property type="project" value="TreeGrafter"/>
</dbReference>
<accession>A0A8K0CEV1</accession>
<evidence type="ECO:0000256" key="2">
    <source>
        <dbReference type="SAM" id="MobiDB-lite"/>
    </source>
</evidence>
<evidence type="ECO:0000259" key="4">
    <source>
        <dbReference type="Pfam" id="PF17900"/>
    </source>
</evidence>
<dbReference type="GO" id="GO:0006508">
    <property type="term" value="P:proteolysis"/>
    <property type="evidence" value="ECO:0007669"/>
    <property type="project" value="TreeGrafter"/>
</dbReference>
<dbReference type="PANTHER" id="PTHR11533">
    <property type="entry name" value="PROTEASE M1 ZINC METALLOPROTEASE"/>
    <property type="match status" value="1"/>
</dbReference>
<feature type="transmembrane region" description="Helical" evidence="3">
    <location>
        <begin position="12"/>
        <end position="32"/>
    </location>
</feature>
<evidence type="ECO:0000256" key="1">
    <source>
        <dbReference type="ARBA" id="ARBA00022438"/>
    </source>
</evidence>
<gene>
    <name evidence="5" type="ORF">ILUMI_20118</name>
</gene>
<sequence>MGFFGWLWSHKILIFFIAATSAFGIATIILAVEKSDLETDLDNCKNDSEPGVTTSTAAPPEDMENYKLPKTVIPKAYDLTLYPNLTDGLFKGEVIASVTVQEDVKEIKIHNNGLNITKVDIDGTEAKAEIIKKYELLVITLSDGATIKKGERNITIHYDGDMKNRIVGLYTSSYTNDNGKKSPQKFSEAVLKAQTLEASTLANQQFETLSKNAQASFNRVSRPRSRSESKFNSRPRRKTNSRQREHRNILLRSHSKSRLNLKHLGIEGFCLSCARTKHNSK</sequence>
<keyword evidence="6" id="KW-1185">Reference proteome</keyword>
<evidence type="ECO:0000256" key="3">
    <source>
        <dbReference type="SAM" id="Phobius"/>
    </source>
</evidence>
<feature type="region of interest" description="Disordered" evidence="2">
    <location>
        <begin position="215"/>
        <end position="246"/>
    </location>
</feature>
<dbReference type="EMBL" id="VTPC01088799">
    <property type="protein sequence ID" value="KAF2886055.1"/>
    <property type="molecule type" value="Genomic_DNA"/>
</dbReference>
<dbReference type="Proteomes" id="UP000801492">
    <property type="component" value="Unassembled WGS sequence"/>
</dbReference>
<dbReference type="InterPro" id="IPR042097">
    <property type="entry name" value="Aminopeptidase_N-like_N_sf"/>
</dbReference>
<dbReference type="Gene3D" id="2.60.40.1730">
    <property type="entry name" value="tricorn interacting facor f3 domain"/>
    <property type="match status" value="1"/>
</dbReference>
<evidence type="ECO:0000313" key="5">
    <source>
        <dbReference type="EMBL" id="KAF2886055.1"/>
    </source>
</evidence>
<dbReference type="InterPro" id="IPR045357">
    <property type="entry name" value="Aminopeptidase_N-like_N"/>
</dbReference>
<organism evidence="5 6">
    <name type="scientific">Ignelater luminosus</name>
    <name type="common">Cucubano</name>
    <name type="synonym">Pyrophorus luminosus</name>
    <dbReference type="NCBI Taxonomy" id="2038154"/>
    <lineage>
        <taxon>Eukaryota</taxon>
        <taxon>Metazoa</taxon>
        <taxon>Ecdysozoa</taxon>
        <taxon>Arthropoda</taxon>
        <taxon>Hexapoda</taxon>
        <taxon>Insecta</taxon>
        <taxon>Pterygota</taxon>
        <taxon>Neoptera</taxon>
        <taxon>Endopterygota</taxon>
        <taxon>Coleoptera</taxon>
        <taxon>Polyphaga</taxon>
        <taxon>Elateriformia</taxon>
        <taxon>Elateroidea</taxon>
        <taxon>Elateridae</taxon>
        <taxon>Agrypninae</taxon>
        <taxon>Pyrophorini</taxon>
        <taxon>Ignelater</taxon>
    </lineage>
</organism>
<keyword evidence="1" id="KW-0031">Aminopeptidase</keyword>
<reference evidence="5" key="1">
    <citation type="submission" date="2019-08" db="EMBL/GenBank/DDBJ databases">
        <title>The genome of the North American firefly Photinus pyralis.</title>
        <authorList>
            <consortium name="Photinus pyralis genome working group"/>
            <person name="Fallon T.R."/>
            <person name="Sander Lower S.E."/>
            <person name="Weng J.-K."/>
        </authorList>
    </citation>
    <scope>NUCLEOTIDE SEQUENCE</scope>
    <source>
        <strain evidence="5">TRF0915ILg1</strain>
        <tissue evidence="5">Whole body</tissue>
    </source>
</reference>
<dbReference type="Pfam" id="PF17900">
    <property type="entry name" value="Peptidase_M1_N"/>
    <property type="match status" value="1"/>
</dbReference>
<dbReference type="GO" id="GO:0043171">
    <property type="term" value="P:peptide catabolic process"/>
    <property type="evidence" value="ECO:0007669"/>
    <property type="project" value="TreeGrafter"/>
</dbReference>
<dbReference type="SUPFAM" id="SSF63737">
    <property type="entry name" value="Leukotriene A4 hydrolase N-terminal domain"/>
    <property type="match status" value="1"/>
</dbReference>
<evidence type="ECO:0000313" key="6">
    <source>
        <dbReference type="Proteomes" id="UP000801492"/>
    </source>
</evidence>
<keyword evidence="1" id="KW-0378">Hydrolase</keyword>
<dbReference type="PANTHER" id="PTHR11533:SF276">
    <property type="entry name" value="GLUTAMYL AMINOPEPTIDASE"/>
    <property type="match status" value="1"/>
</dbReference>
<keyword evidence="3" id="KW-0472">Membrane</keyword>
<feature type="domain" description="Aminopeptidase N-like N-terminal" evidence="4">
    <location>
        <begin position="74"/>
        <end position="183"/>
    </location>
</feature>
<dbReference type="GO" id="GO:0008270">
    <property type="term" value="F:zinc ion binding"/>
    <property type="evidence" value="ECO:0007669"/>
    <property type="project" value="TreeGrafter"/>
</dbReference>
<proteinExistence type="predicted"/>
<comment type="caution">
    <text evidence="5">The sequence shown here is derived from an EMBL/GenBank/DDBJ whole genome shotgun (WGS) entry which is preliminary data.</text>
</comment>